<reference evidence="10" key="1">
    <citation type="journal article" date="2020" name="Stud. Mycol.">
        <title>101 Dothideomycetes genomes: a test case for predicting lifestyles and emergence of pathogens.</title>
        <authorList>
            <person name="Haridas S."/>
            <person name="Albert R."/>
            <person name="Binder M."/>
            <person name="Bloem J."/>
            <person name="Labutti K."/>
            <person name="Salamov A."/>
            <person name="Andreopoulos B."/>
            <person name="Baker S."/>
            <person name="Barry K."/>
            <person name="Bills G."/>
            <person name="Bluhm B."/>
            <person name="Cannon C."/>
            <person name="Castanera R."/>
            <person name="Culley D."/>
            <person name="Daum C."/>
            <person name="Ezra D."/>
            <person name="Gonzalez J."/>
            <person name="Henrissat B."/>
            <person name="Kuo A."/>
            <person name="Liang C."/>
            <person name="Lipzen A."/>
            <person name="Lutzoni F."/>
            <person name="Magnuson J."/>
            <person name="Mondo S."/>
            <person name="Nolan M."/>
            <person name="Ohm R."/>
            <person name="Pangilinan J."/>
            <person name="Park H.-J."/>
            <person name="Ramirez L."/>
            <person name="Alfaro M."/>
            <person name="Sun H."/>
            <person name="Tritt A."/>
            <person name="Yoshinaga Y."/>
            <person name="Zwiers L.-H."/>
            <person name="Turgeon B."/>
            <person name="Goodwin S."/>
            <person name="Spatafora J."/>
            <person name="Crous P."/>
            <person name="Grigoriev I."/>
        </authorList>
    </citation>
    <scope>NUCLEOTIDE SEQUENCE</scope>
    <source>
        <strain evidence="10">CBS 130266</strain>
    </source>
</reference>
<comment type="similarity">
    <text evidence="1 6">Belongs to the peptidase S8 family.</text>
</comment>
<dbReference type="PROSITE" id="PS00138">
    <property type="entry name" value="SUBTILASE_SER"/>
    <property type="match status" value="1"/>
</dbReference>
<evidence type="ECO:0000256" key="5">
    <source>
        <dbReference type="ARBA" id="ARBA00022825"/>
    </source>
</evidence>
<dbReference type="Pfam" id="PF05922">
    <property type="entry name" value="Inhibitor_I9"/>
    <property type="match status" value="1"/>
</dbReference>
<organism evidence="10 11">
    <name type="scientific">Tothia fuscella</name>
    <dbReference type="NCBI Taxonomy" id="1048955"/>
    <lineage>
        <taxon>Eukaryota</taxon>
        <taxon>Fungi</taxon>
        <taxon>Dikarya</taxon>
        <taxon>Ascomycota</taxon>
        <taxon>Pezizomycotina</taxon>
        <taxon>Dothideomycetes</taxon>
        <taxon>Pleosporomycetidae</taxon>
        <taxon>Venturiales</taxon>
        <taxon>Cylindrosympodiaceae</taxon>
        <taxon>Tothia</taxon>
    </lineage>
</organism>
<feature type="active site" description="Charge relay system" evidence="6">
    <location>
        <position position="386"/>
    </location>
</feature>
<feature type="domain" description="Peptidase S8/S53" evidence="8">
    <location>
        <begin position="181"/>
        <end position="427"/>
    </location>
</feature>
<evidence type="ECO:0000256" key="4">
    <source>
        <dbReference type="ARBA" id="ARBA00022801"/>
    </source>
</evidence>
<dbReference type="InterPro" id="IPR036852">
    <property type="entry name" value="Peptidase_S8/S53_dom_sf"/>
</dbReference>
<dbReference type="OrthoDB" id="3946663at2759"/>
<dbReference type="EMBL" id="MU007073">
    <property type="protein sequence ID" value="KAF2424813.1"/>
    <property type="molecule type" value="Genomic_DNA"/>
</dbReference>
<feature type="signal peptide" evidence="7">
    <location>
        <begin position="1"/>
        <end position="23"/>
    </location>
</feature>
<sequence>MLLCAFIPLVSFALAVVLPRAEGAIDLPDTYLVKFKEGVEEAVREKHTEWVKSLERLNDDGTVARGLRFEFGLAFQGYSAVLDKEDLKVVRNSPEIAEIKGVGTSAPALTYLTEEKAVRFTDENVDPDIIQLTALDNVTDSKASQILTEKNKGWNTVRLSKRDYKPNGFNNGPWIHDGYLGQGVDVFVLDSGVNLKQPGFAGSKVVDAKNFVRGTNISDNQGHGTMCAGVIAGRYAGLSPKATLHNVKIADDDDRAACDSTVAGIEYVVNAPGKNNMKVISMSQTGFTGRPDVSTAVAAAVKKGVHVVVCAGNYDVDACGVQPSNAPGAIVVGSTNPNNIFPTKQTDREGTNVGRCVTIFAPGSGVPTLSTKNLDPNYHYFAWGTSIAAPQVAALIANRLSKVGAQTPEEIRNWLVGTATKNQIGGNLRGSPNLIAFSGVGEEGAGVGTGRFTAANKVPGLKKSADDSDKVD</sequence>
<dbReference type="AlphaFoldDB" id="A0A9P4NK24"/>
<evidence type="ECO:0000256" key="6">
    <source>
        <dbReference type="PROSITE-ProRule" id="PRU01240"/>
    </source>
</evidence>
<name>A0A9P4NK24_9PEZI</name>
<evidence type="ECO:0000256" key="1">
    <source>
        <dbReference type="ARBA" id="ARBA00011073"/>
    </source>
</evidence>
<accession>A0A9P4NK24</accession>
<comment type="caution">
    <text evidence="10">The sequence shown here is derived from an EMBL/GenBank/DDBJ whole genome shotgun (WGS) entry which is preliminary data.</text>
</comment>
<dbReference type="PROSITE" id="PS51892">
    <property type="entry name" value="SUBTILASE"/>
    <property type="match status" value="1"/>
</dbReference>
<keyword evidence="11" id="KW-1185">Reference proteome</keyword>
<dbReference type="Proteomes" id="UP000800235">
    <property type="component" value="Unassembled WGS sequence"/>
</dbReference>
<dbReference type="SUPFAM" id="SSF52743">
    <property type="entry name" value="Subtilisin-like"/>
    <property type="match status" value="1"/>
</dbReference>
<keyword evidence="2 6" id="KW-0645">Protease</keyword>
<dbReference type="Pfam" id="PF00082">
    <property type="entry name" value="Peptidase_S8"/>
    <property type="match status" value="1"/>
</dbReference>
<keyword evidence="5 6" id="KW-0720">Serine protease</keyword>
<dbReference type="InterPro" id="IPR010259">
    <property type="entry name" value="S8pro/Inhibitor_I9"/>
</dbReference>
<dbReference type="InterPro" id="IPR022398">
    <property type="entry name" value="Peptidase_S8_His-AS"/>
</dbReference>
<dbReference type="PANTHER" id="PTHR43806:SF66">
    <property type="entry name" value="SERIN ENDOPEPTIDASE"/>
    <property type="match status" value="1"/>
</dbReference>
<feature type="domain" description="Inhibitor I9" evidence="9">
    <location>
        <begin position="30"/>
        <end position="99"/>
    </location>
</feature>
<dbReference type="PANTHER" id="PTHR43806">
    <property type="entry name" value="PEPTIDASE S8"/>
    <property type="match status" value="1"/>
</dbReference>
<evidence type="ECO:0000313" key="10">
    <source>
        <dbReference type="EMBL" id="KAF2424813.1"/>
    </source>
</evidence>
<dbReference type="InterPro" id="IPR023828">
    <property type="entry name" value="Peptidase_S8_Ser-AS"/>
</dbReference>
<dbReference type="PROSITE" id="PS00137">
    <property type="entry name" value="SUBTILASE_HIS"/>
    <property type="match status" value="1"/>
</dbReference>
<gene>
    <name evidence="10" type="ORF">EJ08DRAFT_736961</name>
</gene>
<keyword evidence="3 7" id="KW-0732">Signal</keyword>
<dbReference type="InterPro" id="IPR000209">
    <property type="entry name" value="Peptidase_S8/S53_dom"/>
</dbReference>
<dbReference type="InterPro" id="IPR015500">
    <property type="entry name" value="Peptidase_S8_subtilisin-rel"/>
</dbReference>
<dbReference type="InterPro" id="IPR050131">
    <property type="entry name" value="Peptidase_S8_subtilisin-like"/>
</dbReference>
<dbReference type="PRINTS" id="PR00723">
    <property type="entry name" value="SUBTILISIN"/>
</dbReference>
<evidence type="ECO:0000259" key="9">
    <source>
        <dbReference type="Pfam" id="PF05922"/>
    </source>
</evidence>
<evidence type="ECO:0000256" key="7">
    <source>
        <dbReference type="SAM" id="SignalP"/>
    </source>
</evidence>
<evidence type="ECO:0000256" key="3">
    <source>
        <dbReference type="ARBA" id="ARBA00022729"/>
    </source>
</evidence>
<evidence type="ECO:0000256" key="2">
    <source>
        <dbReference type="ARBA" id="ARBA00022670"/>
    </source>
</evidence>
<dbReference type="GO" id="GO:0004252">
    <property type="term" value="F:serine-type endopeptidase activity"/>
    <property type="evidence" value="ECO:0007669"/>
    <property type="project" value="UniProtKB-UniRule"/>
</dbReference>
<evidence type="ECO:0000313" key="11">
    <source>
        <dbReference type="Proteomes" id="UP000800235"/>
    </source>
</evidence>
<evidence type="ECO:0000259" key="8">
    <source>
        <dbReference type="Pfam" id="PF00082"/>
    </source>
</evidence>
<feature type="active site" description="Charge relay system" evidence="6">
    <location>
        <position position="223"/>
    </location>
</feature>
<feature type="chain" id="PRO_5040269207" evidence="7">
    <location>
        <begin position="24"/>
        <end position="472"/>
    </location>
</feature>
<dbReference type="GO" id="GO:0006508">
    <property type="term" value="P:proteolysis"/>
    <property type="evidence" value="ECO:0007669"/>
    <property type="project" value="UniProtKB-KW"/>
</dbReference>
<proteinExistence type="inferred from homology"/>
<dbReference type="Gene3D" id="3.40.50.200">
    <property type="entry name" value="Peptidase S8/S53 domain"/>
    <property type="match status" value="1"/>
</dbReference>
<protein>
    <submittedName>
        <fullName evidence="10">Subtilisin-like protein</fullName>
    </submittedName>
</protein>
<keyword evidence="4 6" id="KW-0378">Hydrolase</keyword>
<feature type="active site" description="Charge relay system" evidence="6">
    <location>
        <position position="190"/>
    </location>
</feature>